<dbReference type="Pfam" id="PF10023">
    <property type="entry name" value="Aminopep"/>
    <property type="match status" value="1"/>
</dbReference>
<sequence>MVRGLRVLRATALPVLLLAVTGCASLGYYGHLARGQAALLRQRVPIAAVVDDARADPVLRARLAEVLEARAFAVSHLGLPDNASYTRYVALDRPWVSWAVYAAREFSTQPALRCFPVAGCVPYVGYFSPERARAEAQRLRARGLETWIGGVPAYSTLGWFADPVFSSMLRGGQDELIEIVFHELAHQWLYVRDDTVFNESLASFVGRQGLVEWRRSRGEPEPDPARAERERAFVTRVLALREDLAALYARPLDPATMRILKAAHIADFRAWYAAQRAGPWRDERRFDAWANAPIDNAALAPFGLYDRWVPAFEGVFEAVGQDWGRFRAAVEQVARMPPAVRSDYLDAWAAAMEGPPRDAVLR</sequence>
<dbReference type="PROSITE" id="PS51257">
    <property type="entry name" value="PROKAR_LIPOPROTEIN"/>
    <property type="match status" value="1"/>
</dbReference>
<dbReference type="EC" id="3.4.11.-" evidence="1"/>
<gene>
    <name evidence="1" type="ORF">ACFO3Q_12200</name>
</gene>
<dbReference type="Proteomes" id="UP001595892">
    <property type="component" value="Unassembled WGS sequence"/>
</dbReference>
<reference evidence="2" key="1">
    <citation type="journal article" date="2019" name="Int. J. Syst. Evol. Microbiol.">
        <title>The Global Catalogue of Microorganisms (GCM) 10K type strain sequencing project: providing services to taxonomists for standard genome sequencing and annotation.</title>
        <authorList>
            <consortium name="The Broad Institute Genomics Platform"/>
            <consortium name="The Broad Institute Genome Sequencing Center for Infectious Disease"/>
            <person name="Wu L."/>
            <person name="Ma J."/>
        </authorList>
    </citation>
    <scope>NUCLEOTIDE SEQUENCE [LARGE SCALE GENOMIC DNA]</scope>
    <source>
        <strain evidence="2">CGMCC 1.13574</strain>
    </source>
</reference>
<keyword evidence="1" id="KW-0378">Hydrolase</keyword>
<dbReference type="PIRSF" id="PIRSF029285">
    <property type="entry name" value="Aminopept"/>
    <property type="match status" value="1"/>
</dbReference>
<keyword evidence="2" id="KW-1185">Reference proteome</keyword>
<protein>
    <submittedName>
        <fullName evidence="1">Aminopeptidase</fullName>
        <ecNumber evidence="1">3.4.11.-</ecNumber>
    </submittedName>
</protein>
<evidence type="ECO:0000313" key="2">
    <source>
        <dbReference type="Proteomes" id="UP001595892"/>
    </source>
</evidence>
<name>A0ABV9NQW3_9GAMM</name>
<dbReference type="RefSeq" id="WP_377004995.1">
    <property type="nucleotide sequence ID" value="NZ_JBHSGG010000033.1"/>
</dbReference>
<keyword evidence="1" id="KW-0645">Protease</keyword>
<accession>A0ABV9NQW3</accession>
<keyword evidence="1" id="KW-0031">Aminopeptidase</keyword>
<organism evidence="1 2">
    <name type="scientific">Coralloluteibacterium thermophilum</name>
    <dbReference type="NCBI Taxonomy" id="2707049"/>
    <lineage>
        <taxon>Bacteria</taxon>
        <taxon>Pseudomonadati</taxon>
        <taxon>Pseudomonadota</taxon>
        <taxon>Gammaproteobacteria</taxon>
        <taxon>Lysobacterales</taxon>
        <taxon>Lysobacteraceae</taxon>
        <taxon>Coralloluteibacterium</taxon>
    </lineage>
</organism>
<dbReference type="GO" id="GO:0004177">
    <property type="term" value="F:aminopeptidase activity"/>
    <property type="evidence" value="ECO:0007669"/>
    <property type="project" value="UniProtKB-KW"/>
</dbReference>
<dbReference type="InterPro" id="IPR014553">
    <property type="entry name" value="Aminopept"/>
</dbReference>
<proteinExistence type="predicted"/>
<dbReference type="EMBL" id="JBHSGG010000033">
    <property type="protein sequence ID" value="MFC4728928.1"/>
    <property type="molecule type" value="Genomic_DNA"/>
</dbReference>
<evidence type="ECO:0000313" key="1">
    <source>
        <dbReference type="EMBL" id="MFC4728928.1"/>
    </source>
</evidence>
<comment type="caution">
    <text evidence="1">The sequence shown here is derived from an EMBL/GenBank/DDBJ whole genome shotgun (WGS) entry which is preliminary data.</text>
</comment>